<proteinExistence type="predicted"/>
<reference evidence="1" key="1">
    <citation type="journal article" date="2022" name="bioRxiv">
        <title>Sequencing and chromosome-scale assembly of the giantPleurodeles waltlgenome.</title>
        <authorList>
            <person name="Brown T."/>
            <person name="Elewa A."/>
            <person name="Iarovenko S."/>
            <person name="Subramanian E."/>
            <person name="Araus A.J."/>
            <person name="Petzold A."/>
            <person name="Susuki M."/>
            <person name="Suzuki K.-i.T."/>
            <person name="Hayashi T."/>
            <person name="Toyoda A."/>
            <person name="Oliveira C."/>
            <person name="Osipova E."/>
            <person name="Leigh N.D."/>
            <person name="Simon A."/>
            <person name="Yun M.H."/>
        </authorList>
    </citation>
    <scope>NUCLEOTIDE SEQUENCE</scope>
    <source>
        <strain evidence="1">20211129_DDA</strain>
        <tissue evidence="1">Liver</tissue>
    </source>
</reference>
<dbReference type="EMBL" id="JANPWB010000008">
    <property type="protein sequence ID" value="KAJ1167362.1"/>
    <property type="molecule type" value="Genomic_DNA"/>
</dbReference>
<keyword evidence="2" id="KW-1185">Reference proteome</keyword>
<evidence type="ECO:0000313" key="2">
    <source>
        <dbReference type="Proteomes" id="UP001066276"/>
    </source>
</evidence>
<comment type="caution">
    <text evidence="1">The sequence shown here is derived from an EMBL/GenBank/DDBJ whole genome shotgun (WGS) entry which is preliminary data.</text>
</comment>
<dbReference type="Proteomes" id="UP001066276">
    <property type="component" value="Chromosome 4_2"/>
</dbReference>
<protein>
    <submittedName>
        <fullName evidence="1">Uncharacterized protein</fullName>
    </submittedName>
</protein>
<accession>A0AAV7ST75</accession>
<dbReference type="AlphaFoldDB" id="A0AAV7ST75"/>
<organism evidence="1 2">
    <name type="scientific">Pleurodeles waltl</name>
    <name type="common">Iberian ribbed newt</name>
    <dbReference type="NCBI Taxonomy" id="8319"/>
    <lineage>
        <taxon>Eukaryota</taxon>
        <taxon>Metazoa</taxon>
        <taxon>Chordata</taxon>
        <taxon>Craniata</taxon>
        <taxon>Vertebrata</taxon>
        <taxon>Euteleostomi</taxon>
        <taxon>Amphibia</taxon>
        <taxon>Batrachia</taxon>
        <taxon>Caudata</taxon>
        <taxon>Salamandroidea</taxon>
        <taxon>Salamandridae</taxon>
        <taxon>Pleurodelinae</taxon>
        <taxon>Pleurodeles</taxon>
    </lineage>
</organism>
<evidence type="ECO:0000313" key="1">
    <source>
        <dbReference type="EMBL" id="KAJ1167362.1"/>
    </source>
</evidence>
<name>A0AAV7ST75_PLEWA</name>
<gene>
    <name evidence="1" type="ORF">NDU88_007754</name>
</gene>
<sequence>MAATAADALVRVYSGALVSASAPSRSLRLTQCVPSHSGGLLPRTCPAPEGGESLDMSALVPAQKTSLEYITFL</sequence>